<organism evidence="4 5">
    <name type="scientific">Muribacter muris</name>
    <dbReference type="NCBI Taxonomy" id="67855"/>
    <lineage>
        <taxon>Bacteria</taxon>
        <taxon>Pseudomonadati</taxon>
        <taxon>Pseudomonadota</taxon>
        <taxon>Gammaproteobacteria</taxon>
        <taxon>Pasteurellales</taxon>
        <taxon>Pasteurellaceae</taxon>
        <taxon>Muribacter</taxon>
    </lineage>
</organism>
<evidence type="ECO:0000256" key="1">
    <source>
        <dbReference type="SAM" id="MobiDB-lite"/>
    </source>
</evidence>
<dbReference type="Gene3D" id="2.40.160.90">
    <property type="match status" value="1"/>
</dbReference>
<dbReference type="PATRIC" id="fig|67855.3.peg.971"/>
<dbReference type="SUPFAM" id="SSF56925">
    <property type="entry name" value="OMPA-like"/>
    <property type="match status" value="1"/>
</dbReference>
<dbReference type="PROSITE" id="PS51257">
    <property type="entry name" value="PROKAR_LIPOPROTEIN"/>
    <property type="match status" value="1"/>
</dbReference>
<sequence>MKKLLSISITMLTSLVITACGSGSSSSSSKPESVNNSTPPELTPPVAENNAKPSEVTPPVVNDSQPKYGSIDKKIGNIYEKNYPMSSSEFHSKDEHIKIIDAWNDKSEATFNFVRLESGEFIPVLPEGMGSSIEIKSSNMTRLAQKYLYTVSGYVNEKSPEVFVVAQGRSPTKDMPVSGIINYHGVAFHGTSVPNGINFERGDISLVANFDDKSITGKISSPQKGFAEVEIGANIKGNYFEGKHSNGINLTGGFFGPNAAEVTGRYLTDPNSHSEKAVIGVFNAKKK</sequence>
<feature type="region of interest" description="Disordered" evidence="1">
    <location>
        <begin position="22"/>
        <end position="69"/>
    </location>
</feature>
<name>A0A0J5P729_9PAST</name>
<dbReference type="STRING" id="67855.RO21_05520"/>
<gene>
    <name evidence="4" type="ORF">RO21_05520</name>
</gene>
<protein>
    <recommendedName>
        <fullName evidence="3">Transferrin-binding protein B C-lobe/N-lobe beta-barrel domain-containing protein</fullName>
    </recommendedName>
</protein>
<proteinExistence type="predicted"/>
<dbReference type="EMBL" id="JWIZ01000028">
    <property type="protein sequence ID" value="KMK51585.1"/>
    <property type="molecule type" value="Genomic_DNA"/>
</dbReference>
<reference evidence="4 5" key="1">
    <citation type="submission" date="2014-12" db="EMBL/GenBank/DDBJ databases">
        <title>Reclassification of Actinobacillus muris as Muribacter muris.</title>
        <authorList>
            <person name="Christensen H."/>
            <person name="Nicklas W."/>
            <person name="Bisgaard M."/>
        </authorList>
    </citation>
    <scope>NUCLEOTIDE SEQUENCE [LARGE SCALE GENOMIC DNA]</scope>
    <source>
        <strain evidence="4 5">Ackerman80-443D</strain>
    </source>
</reference>
<feature type="compositionally biased region" description="Polar residues" evidence="1">
    <location>
        <begin position="30"/>
        <end position="40"/>
    </location>
</feature>
<dbReference type="AlphaFoldDB" id="A0A0J5P729"/>
<evidence type="ECO:0000313" key="4">
    <source>
        <dbReference type="EMBL" id="KMK51585.1"/>
    </source>
</evidence>
<dbReference type="Pfam" id="PF01298">
    <property type="entry name" value="TbpB_B_D"/>
    <property type="match status" value="1"/>
</dbReference>
<dbReference type="RefSeq" id="WP_047976797.1">
    <property type="nucleotide sequence ID" value="NZ_JWIZ01000028.1"/>
</dbReference>
<keyword evidence="2" id="KW-0732">Signal</keyword>
<evidence type="ECO:0000256" key="2">
    <source>
        <dbReference type="SAM" id="SignalP"/>
    </source>
</evidence>
<evidence type="ECO:0000313" key="5">
    <source>
        <dbReference type="Proteomes" id="UP000036270"/>
    </source>
</evidence>
<feature type="domain" description="Transferrin-binding protein B C-lobe/N-lobe beta-barrel" evidence="3">
    <location>
        <begin position="175"/>
        <end position="286"/>
    </location>
</feature>
<feature type="chain" id="PRO_5005262831" description="Transferrin-binding protein B C-lobe/N-lobe beta-barrel domain-containing protein" evidence="2">
    <location>
        <begin position="20"/>
        <end position="287"/>
    </location>
</feature>
<dbReference type="InterPro" id="IPR011250">
    <property type="entry name" value="OMP/PagP_B-barrel"/>
</dbReference>
<keyword evidence="5" id="KW-1185">Reference proteome</keyword>
<comment type="caution">
    <text evidence="4">The sequence shown here is derived from an EMBL/GenBank/DDBJ whole genome shotgun (WGS) entry which is preliminary data.</text>
</comment>
<dbReference type="Proteomes" id="UP000036270">
    <property type="component" value="Unassembled WGS sequence"/>
</dbReference>
<accession>A0A0J5P729</accession>
<feature type="signal peptide" evidence="2">
    <location>
        <begin position="1"/>
        <end position="19"/>
    </location>
</feature>
<dbReference type="InterPro" id="IPR001677">
    <property type="entry name" value="TbpB_B_D"/>
</dbReference>
<evidence type="ECO:0000259" key="3">
    <source>
        <dbReference type="Pfam" id="PF01298"/>
    </source>
</evidence>